<feature type="domain" description="Shugoshin N-terminal coiled-coil" evidence="12">
    <location>
        <begin position="18"/>
        <end position="62"/>
    </location>
</feature>
<dbReference type="GO" id="GO:0045132">
    <property type="term" value="P:meiotic chromosome segregation"/>
    <property type="evidence" value="ECO:0007669"/>
    <property type="project" value="InterPro"/>
</dbReference>
<feature type="compositionally biased region" description="Basic and acidic residues" evidence="10">
    <location>
        <begin position="377"/>
        <end position="390"/>
    </location>
</feature>
<comment type="similarity">
    <text evidence="2">Belongs to the shugoshin family.</text>
</comment>
<evidence type="ECO:0000256" key="7">
    <source>
        <dbReference type="ARBA" id="ARBA00023306"/>
    </source>
</evidence>
<gene>
    <name evidence="13" type="ORF">P167DRAFT_563632</name>
</gene>
<keyword evidence="4" id="KW-0132">Cell division</keyword>
<evidence type="ECO:0000256" key="5">
    <source>
        <dbReference type="ARBA" id="ARBA00022829"/>
    </source>
</evidence>
<keyword evidence="14" id="KW-1185">Reference proteome</keyword>
<dbReference type="OrthoDB" id="5394106at2759"/>
<evidence type="ECO:0000256" key="4">
    <source>
        <dbReference type="ARBA" id="ARBA00022618"/>
    </source>
</evidence>
<comment type="subcellular location">
    <subcellularLocation>
        <location evidence="1">Chromosome</location>
        <location evidence="1">Centromere</location>
    </subcellularLocation>
</comment>
<dbReference type="Proteomes" id="UP000277580">
    <property type="component" value="Unassembled WGS sequence"/>
</dbReference>
<keyword evidence="8" id="KW-0137">Centromere</keyword>
<keyword evidence="6 9" id="KW-0175">Coiled coil</keyword>
<dbReference type="AlphaFoldDB" id="A0A3N4KVC6"/>
<keyword evidence="5" id="KW-0159">Chromosome partition</keyword>
<evidence type="ECO:0000256" key="3">
    <source>
        <dbReference type="ARBA" id="ARBA00022454"/>
    </source>
</evidence>
<keyword evidence="7" id="KW-0131">Cell cycle</keyword>
<dbReference type="GO" id="GO:0051301">
    <property type="term" value="P:cell division"/>
    <property type="evidence" value="ECO:0007669"/>
    <property type="project" value="UniProtKB-KW"/>
</dbReference>
<feature type="region of interest" description="Disordered" evidence="10">
    <location>
        <begin position="147"/>
        <end position="175"/>
    </location>
</feature>
<keyword evidence="3" id="KW-0158">Chromosome</keyword>
<evidence type="ECO:0000256" key="9">
    <source>
        <dbReference type="SAM" id="Coils"/>
    </source>
</evidence>
<feature type="coiled-coil region" evidence="9">
    <location>
        <begin position="40"/>
        <end position="105"/>
    </location>
</feature>
<reference evidence="13 14" key="1">
    <citation type="journal article" date="2018" name="Nat. Ecol. Evol.">
        <title>Pezizomycetes genomes reveal the molecular basis of ectomycorrhizal truffle lifestyle.</title>
        <authorList>
            <person name="Murat C."/>
            <person name="Payen T."/>
            <person name="Noel B."/>
            <person name="Kuo A."/>
            <person name="Morin E."/>
            <person name="Chen J."/>
            <person name="Kohler A."/>
            <person name="Krizsan K."/>
            <person name="Balestrini R."/>
            <person name="Da Silva C."/>
            <person name="Montanini B."/>
            <person name="Hainaut M."/>
            <person name="Levati E."/>
            <person name="Barry K.W."/>
            <person name="Belfiori B."/>
            <person name="Cichocki N."/>
            <person name="Clum A."/>
            <person name="Dockter R.B."/>
            <person name="Fauchery L."/>
            <person name="Guy J."/>
            <person name="Iotti M."/>
            <person name="Le Tacon F."/>
            <person name="Lindquist E.A."/>
            <person name="Lipzen A."/>
            <person name="Malagnac F."/>
            <person name="Mello A."/>
            <person name="Molinier V."/>
            <person name="Miyauchi S."/>
            <person name="Poulain J."/>
            <person name="Riccioni C."/>
            <person name="Rubini A."/>
            <person name="Sitrit Y."/>
            <person name="Splivallo R."/>
            <person name="Traeger S."/>
            <person name="Wang M."/>
            <person name="Zifcakova L."/>
            <person name="Wipf D."/>
            <person name="Zambonelli A."/>
            <person name="Paolocci F."/>
            <person name="Nowrousian M."/>
            <person name="Ottonello S."/>
            <person name="Baldrian P."/>
            <person name="Spatafora J.W."/>
            <person name="Henrissat B."/>
            <person name="Nagy L.G."/>
            <person name="Aury J.M."/>
            <person name="Wincker P."/>
            <person name="Grigoriev I.V."/>
            <person name="Bonfante P."/>
            <person name="Martin F.M."/>
        </authorList>
    </citation>
    <scope>NUCLEOTIDE SEQUENCE [LARGE SCALE GENOMIC DNA]</scope>
    <source>
        <strain evidence="13 14">CCBAS932</strain>
    </source>
</reference>
<dbReference type="GO" id="GO:0000779">
    <property type="term" value="C:condensed chromosome, centromeric region"/>
    <property type="evidence" value="ECO:0007669"/>
    <property type="project" value="UniProtKB-ARBA"/>
</dbReference>
<dbReference type="STRING" id="1392247.A0A3N4KVC6"/>
<evidence type="ECO:0000256" key="8">
    <source>
        <dbReference type="ARBA" id="ARBA00023328"/>
    </source>
</evidence>
<evidence type="ECO:0000256" key="6">
    <source>
        <dbReference type="ARBA" id="ARBA00023054"/>
    </source>
</evidence>
<evidence type="ECO:0000259" key="11">
    <source>
        <dbReference type="Pfam" id="PF07557"/>
    </source>
</evidence>
<dbReference type="InterPro" id="IPR011516">
    <property type="entry name" value="Shugoshin_N"/>
</dbReference>
<feature type="compositionally biased region" description="Polar residues" evidence="10">
    <location>
        <begin position="632"/>
        <end position="652"/>
    </location>
</feature>
<feature type="compositionally biased region" description="Polar residues" evidence="10">
    <location>
        <begin position="560"/>
        <end position="572"/>
    </location>
</feature>
<evidence type="ECO:0000256" key="1">
    <source>
        <dbReference type="ARBA" id="ARBA00004584"/>
    </source>
</evidence>
<proteinExistence type="inferred from homology"/>
<accession>A0A3N4KVC6</accession>
<feature type="compositionally biased region" description="Polar residues" evidence="10">
    <location>
        <begin position="608"/>
        <end position="619"/>
    </location>
</feature>
<name>A0A3N4KVC6_9PEZI</name>
<dbReference type="Pfam" id="PF07558">
    <property type="entry name" value="Shugoshin_N"/>
    <property type="match status" value="1"/>
</dbReference>
<feature type="region of interest" description="Disordered" evidence="10">
    <location>
        <begin position="507"/>
        <end position="677"/>
    </location>
</feature>
<dbReference type="EMBL" id="ML119117">
    <property type="protein sequence ID" value="RPB14514.1"/>
    <property type="molecule type" value="Genomic_DNA"/>
</dbReference>
<feature type="compositionally biased region" description="Basic and acidic residues" evidence="10">
    <location>
        <begin position="153"/>
        <end position="175"/>
    </location>
</feature>
<feature type="region of interest" description="Disordered" evidence="10">
    <location>
        <begin position="341"/>
        <end position="472"/>
    </location>
</feature>
<evidence type="ECO:0000313" key="13">
    <source>
        <dbReference type="EMBL" id="RPB14514.1"/>
    </source>
</evidence>
<dbReference type="GO" id="GO:0005634">
    <property type="term" value="C:nucleus"/>
    <property type="evidence" value="ECO:0007669"/>
    <property type="project" value="InterPro"/>
</dbReference>
<organism evidence="13 14">
    <name type="scientific">Morchella conica CCBAS932</name>
    <dbReference type="NCBI Taxonomy" id="1392247"/>
    <lineage>
        <taxon>Eukaryota</taxon>
        <taxon>Fungi</taxon>
        <taxon>Dikarya</taxon>
        <taxon>Ascomycota</taxon>
        <taxon>Pezizomycotina</taxon>
        <taxon>Pezizomycetes</taxon>
        <taxon>Pezizales</taxon>
        <taxon>Morchellaceae</taxon>
        <taxon>Morchella</taxon>
    </lineage>
</organism>
<feature type="compositionally biased region" description="Basic and acidic residues" evidence="10">
    <location>
        <begin position="435"/>
        <end position="455"/>
    </location>
</feature>
<feature type="compositionally biased region" description="Basic and acidic residues" evidence="10">
    <location>
        <begin position="243"/>
        <end position="258"/>
    </location>
</feature>
<feature type="compositionally biased region" description="Basic and acidic residues" evidence="10">
    <location>
        <begin position="584"/>
        <end position="601"/>
    </location>
</feature>
<sequence length="677" mass="76164">MARLNDPPQPGQESLEAIKKRYIRQNREIARVNSTQSTKIRSLETETTRLLTENIDLREQVIKLQAQLDRRERGKAVIENVEATKRQLEGKVAEMQELLASLGKAITVSPRVKPQPKQKAHVVSPDQTTYRRGLSFSFSEAMRTEDNLPAISEDSRRSSLNVEEPRRTSLGSEDRRSSLNFEEIITLLPPRADDAESDEDLKPPTSSMLEIRSKRRRDSTRPSEVEATKSTVSSRNQLMVDTPSEKPKKRRFEDRDQAQDMETPLSLDFKFTRHPQRTADTPKIRAETPKQTISMSNVELDHDIPMKEVDEMEEVEKIVETGKRAVKMDIVEKRDPVPMREAVTLGATPTIGRRALGPKSTNSDPFNSPQKHIKTSLLKEKDLEKPEKTELPPQKIRTYRDSNTEPPSADMETGGTGRPSRRSKANNVNYALPNLRDKMRREDKPGETGKSEGRTARRSTAGRLKNKDSSEELMAKKDVFAEGEDIFGNQWLASLPQPTTLTVDAVEEPRKPRETGIGGLLDRRSGRDNGEMELPETVMTYRKRRASNLHRGTLMDLENDATSGRPQTTAPTESRRKTVSFDPESTHGGEEGQSRNRESSSSRRRSGTHSNLASSSSQVELAGDEVVRSSRRTSLGNSTKGVRSAKSTNNMGDETEFDNNHPVMATGTSSRRRSMML</sequence>
<evidence type="ECO:0008006" key="15">
    <source>
        <dbReference type="Google" id="ProtNLM"/>
    </source>
</evidence>
<dbReference type="FunCoup" id="A0A3N4KVC6">
    <property type="interactions" value="119"/>
</dbReference>
<dbReference type="InterPro" id="IPR011515">
    <property type="entry name" value="Shugoshin_C"/>
</dbReference>
<feature type="domain" description="Shugoshin C-terminal" evidence="11">
    <location>
        <begin position="417"/>
        <end position="441"/>
    </location>
</feature>
<dbReference type="InParanoid" id="A0A3N4KVC6"/>
<evidence type="ECO:0000259" key="12">
    <source>
        <dbReference type="Pfam" id="PF07558"/>
    </source>
</evidence>
<dbReference type="Pfam" id="PF07557">
    <property type="entry name" value="Shugoshin_C"/>
    <property type="match status" value="1"/>
</dbReference>
<protein>
    <recommendedName>
        <fullName evidence="15">Shugoshin C-terminal domain-containing protein</fullName>
    </recommendedName>
</protein>
<feature type="region of interest" description="Disordered" evidence="10">
    <location>
        <begin position="187"/>
        <end position="263"/>
    </location>
</feature>
<feature type="compositionally biased region" description="Basic and acidic residues" evidence="10">
    <location>
        <begin position="521"/>
        <end position="530"/>
    </location>
</feature>
<evidence type="ECO:0000313" key="14">
    <source>
        <dbReference type="Proteomes" id="UP000277580"/>
    </source>
</evidence>
<evidence type="ECO:0000256" key="10">
    <source>
        <dbReference type="SAM" id="MobiDB-lite"/>
    </source>
</evidence>
<feature type="compositionally biased region" description="Polar residues" evidence="10">
    <location>
        <begin position="228"/>
        <end position="239"/>
    </location>
</feature>
<feature type="compositionally biased region" description="Polar residues" evidence="10">
    <location>
        <begin position="359"/>
        <end position="370"/>
    </location>
</feature>
<evidence type="ECO:0000256" key="2">
    <source>
        <dbReference type="ARBA" id="ARBA00010845"/>
    </source>
</evidence>